<dbReference type="InterPro" id="IPR036869">
    <property type="entry name" value="J_dom_sf"/>
</dbReference>
<evidence type="ECO:0000256" key="1">
    <source>
        <dbReference type="ARBA" id="ARBA00022553"/>
    </source>
</evidence>
<sequence length="263" mass="31070">MSGLKKLCDQYFGSEDLYEALGTEKDASIKDLKKAYYKLSLSVHPDRVDDSRKEEATEKFKVLGKIYAILTDPDKKKLYDENGIVDEDSDGTLDSWLNYWSAMFTAVTEESISKYEKEYKGSQEEIDDIKKAYNRFKGNIDMMHEHILFLSYKDEPRLIEIVKGLIEKGELVEYKIFTNEPKSRRIRRHNKLRKEEQQCLRNKKKQKEIDDLAVQLQKRRKDQFTSFIANLENKYKNDDDDDERKIKPVKRLSKTSTNKKPKK</sequence>
<feature type="region of interest" description="Disordered" evidence="2">
    <location>
        <begin position="235"/>
        <end position="263"/>
    </location>
</feature>
<dbReference type="GO" id="GO:0005634">
    <property type="term" value="C:nucleus"/>
    <property type="evidence" value="ECO:0007669"/>
    <property type="project" value="TreeGrafter"/>
</dbReference>
<dbReference type="InterPro" id="IPR018253">
    <property type="entry name" value="DnaJ_domain_CS"/>
</dbReference>
<keyword evidence="1" id="KW-0597">Phosphoprotein</keyword>
<evidence type="ECO:0000313" key="4">
    <source>
        <dbReference type="EMBL" id="NOV46566.1"/>
    </source>
</evidence>
<dbReference type="CDD" id="cd06257">
    <property type="entry name" value="DnaJ"/>
    <property type="match status" value="1"/>
</dbReference>
<protein>
    <submittedName>
        <fullName evidence="4">Putative molecular chaperone dnaj superfamily corethrella appendiculata</fullName>
    </submittedName>
</protein>
<dbReference type="Pfam" id="PF23302">
    <property type="entry name" value="HTH_DNAJC9"/>
    <property type="match status" value="1"/>
</dbReference>
<reference evidence="4" key="1">
    <citation type="submission" date="2020-03" db="EMBL/GenBank/DDBJ databases">
        <title>Transcriptomic Profiling of the Digestive Tract of the Rat Flea, Xenopsylla cheopis, Following Blood Feeding and Infection with Yersinia pestis.</title>
        <authorList>
            <person name="Bland D.M."/>
            <person name="Martens C.A."/>
            <person name="Virtaneva K."/>
            <person name="Kanakabandi K."/>
            <person name="Long D."/>
            <person name="Rosenke R."/>
            <person name="Saturday G.A."/>
            <person name="Hoyt F.H."/>
            <person name="Bruno D.P."/>
            <person name="Ribeiro J.M.C."/>
            <person name="Hinnebusch J."/>
        </authorList>
    </citation>
    <scope>NUCLEOTIDE SEQUENCE</scope>
</reference>
<dbReference type="GO" id="GO:0005737">
    <property type="term" value="C:cytoplasm"/>
    <property type="evidence" value="ECO:0007669"/>
    <property type="project" value="TreeGrafter"/>
</dbReference>
<dbReference type="SUPFAM" id="SSF46565">
    <property type="entry name" value="Chaperone J-domain"/>
    <property type="match status" value="1"/>
</dbReference>
<dbReference type="PANTHER" id="PTHR44144">
    <property type="entry name" value="DNAJ HOMOLOG SUBFAMILY C MEMBER 9"/>
    <property type="match status" value="1"/>
</dbReference>
<dbReference type="InterPro" id="IPR001623">
    <property type="entry name" value="DnaJ_domain"/>
</dbReference>
<dbReference type="AlphaFoldDB" id="A0A6M2DKN1"/>
<dbReference type="PANTHER" id="PTHR44144:SF1">
    <property type="entry name" value="DNAJ HOMOLOG SUBFAMILY C MEMBER 9"/>
    <property type="match status" value="1"/>
</dbReference>
<evidence type="ECO:0000256" key="2">
    <source>
        <dbReference type="SAM" id="MobiDB-lite"/>
    </source>
</evidence>
<proteinExistence type="predicted"/>
<evidence type="ECO:0000259" key="3">
    <source>
        <dbReference type="PROSITE" id="PS50076"/>
    </source>
</evidence>
<dbReference type="SMART" id="SM00271">
    <property type="entry name" value="DnaJ"/>
    <property type="match status" value="1"/>
</dbReference>
<feature type="compositionally biased region" description="Basic residues" evidence="2">
    <location>
        <begin position="247"/>
        <end position="263"/>
    </location>
</feature>
<name>A0A6M2DKN1_XENCH</name>
<accession>A0A6M2DKN1</accession>
<dbReference type="InterPro" id="IPR052594">
    <property type="entry name" value="J_domain-containing_protein"/>
</dbReference>
<dbReference type="InterPro" id="IPR056453">
    <property type="entry name" value="HTH_DNAJC9"/>
</dbReference>
<feature type="domain" description="J" evidence="3">
    <location>
        <begin position="16"/>
        <end position="83"/>
    </location>
</feature>
<dbReference type="GO" id="GO:0031072">
    <property type="term" value="F:heat shock protein binding"/>
    <property type="evidence" value="ECO:0007669"/>
    <property type="project" value="TreeGrafter"/>
</dbReference>
<dbReference type="Gene3D" id="1.10.287.110">
    <property type="entry name" value="DnaJ domain"/>
    <property type="match status" value="1"/>
</dbReference>
<organism evidence="4">
    <name type="scientific">Xenopsylla cheopis</name>
    <name type="common">Oriental rat flea</name>
    <name type="synonym">Pulex cheopis</name>
    <dbReference type="NCBI Taxonomy" id="163159"/>
    <lineage>
        <taxon>Eukaryota</taxon>
        <taxon>Metazoa</taxon>
        <taxon>Ecdysozoa</taxon>
        <taxon>Arthropoda</taxon>
        <taxon>Hexapoda</taxon>
        <taxon>Insecta</taxon>
        <taxon>Pterygota</taxon>
        <taxon>Neoptera</taxon>
        <taxon>Endopterygota</taxon>
        <taxon>Siphonaptera</taxon>
        <taxon>Pulicidae</taxon>
        <taxon>Xenopsyllinae</taxon>
        <taxon>Xenopsylla</taxon>
    </lineage>
</organism>
<dbReference type="Pfam" id="PF00226">
    <property type="entry name" value="DnaJ"/>
    <property type="match status" value="1"/>
</dbReference>
<dbReference type="FunFam" id="1.10.287.110:FF:000035">
    <property type="entry name" value="DnaJ homolog subfamily C member 9"/>
    <property type="match status" value="1"/>
</dbReference>
<dbReference type="EMBL" id="GIIL01002840">
    <property type="protein sequence ID" value="NOV46566.1"/>
    <property type="molecule type" value="Transcribed_RNA"/>
</dbReference>
<dbReference type="PRINTS" id="PR00625">
    <property type="entry name" value="JDOMAIN"/>
</dbReference>
<dbReference type="PROSITE" id="PS50076">
    <property type="entry name" value="DNAJ_2"/>
    <property type="match status" value="1"/>
</dbReference>
<dbReference type="PROSITE" id="PS00636">
    <property type="entry name" value="DNAJ_1"/>
    <property type="match status" value="1"/>
</dbReference>